<dbReference type="EMBL" id="JANBPW010000663">
    <property type="protein sequence ID" value="KAJ1948668.1"/>
    <property type="molecule type" value="Genomic_DNA"/>
</dbReference>
<gene>
    <name evidence="1" type="ORF">FBU59_001485</name>
</gene>
<organism evidence="1 2">
    <name type="scientific">Linderina macrospora</name>
    <dbReference type="NCBI Taxonomy" id="4868"/>
    <lineage>
        <taxon>Eukaryota</taxon>
        <taxon>Fungi</taxon>
        <taxon>Fungi incertae sedis</taxon>
        <taxon>Zoopagomycota</taxon>
        <taxon>Kickxellomycotina</taxon>
        <taxon>Kickxellomycetes</taxon>
        <taxon>Kickxellales</taxon>
        <taxon>Kickxellaceae</taxon>
        <taxon>Linderina</taxon>
    </lineage>
</organism>
<name>A0ACC1JE66_9FUNG</name>
<sequence length="896" mass="99664">MNDTGNSGSASESSSAIREMTTNDTPSLEYEDETPATVMFEYLDMVIRGRYYPDAQRVKPQDLAERYCRNVVELVFPPVDTVPTAASISKTYSVLLALLQFGTEHLLIMLKHVLDDPFIGYISIIVKPGSSGSSKTSDRSLRRPSQVKSVPQIMVDTMFVLTSTANAAADDALLTARQIGLLSSFALTLYVTRYPLIFLPDKTVSDWTHILLDLDDPSTRAEREYAFELLFKLNPPRSYADYIKPTRRAGFYRVLEYIYHALEQYDKALSTYLDHSDYTYRRAVFSAMRELADGGKPKAVSCVASFVRENAAGLVAVDAETFVDTVEYIPSLDHGAVIHRLEDNQTALFAYMRALLDPASTPDARHQGIAQAAPASDERAPPNIGLAEEQNMVVYPFQSLVPSGKQPVARFPQEYHEKYLELLCQFNPGQVLQYLKQRADDSTEPFRLSFVQKVCERYGAIGGLVWTLQRLGDFSGALDTLLLETDKEMEAVRLVVATAADAAATASDGSPDSLADADRERLHDHLNMAAQHIAGGIHVCKAMVSKLGKDVAAQSEREHQKQIDSGSHIDASAVKAQAGFQGQVRSELCDLWLVLLRRVLGYLHSTNRLLDTLPVRMTPALAQTAWQLVLKQQRWMLQSILDALISVASPASSLISLRYIIQELMSPSKESQEMVLPTHEPVSPTRTLDVAEIKHLLAVAVGAYKSEAQLMALTNILVDYDLFTQLARLIKAQKQGWLVSPDDKKQPAGSIVPSASRYTDGKLACEQCHKELFVDRRQQRAMAALQTQIAQYFDKSPLRIVDLHVFEDPSSQWQWIKLRSAATAYDEIVIHTSRLQKRRTTSFGAAALPGEDDAKTFVALFRCGHGFHWHCLGDMAKVPSGSAPRCPQCCQDDHHM</sequence>
<dbReference type="Proteomes" id="UP001150603">
    <property type="component" value="Unassembled WGS sequence"/>
</dbReference>
<keyword evidence="2" id="KW-1185">Reference proteome</keyword>
<accession>A0ACC1JE66</accession>
<comment type="caution">
    <text evidence="1">The sequence shown here is derived from an EMBL/GenBank/DDBJ whole genome shotgun (WGS) entry which is preliminary data.</text>
</comment>
<protein>
    <submittedName>
        <fullName evidence="1">Uncharacterized protein</fullName>
    </submittedName>
</protein>
<proteinExistence type="predicted"/>
<evidence type="ECO:0000313" key="1">
    <source>
        <dbReference type="EMBL" id="KAJ1948668.1"/>
    </source>
</evidence>
<reference evidence="1" key="1">
    <citation type="submission" date="2022-07" db="EMBL/GenBank/DDBJ databases">
        <title>Phylogenomic reconstructions and comparative analyses of Kickxellomycotina fungi.</title>
        <authorList>
            <person name="Reynolds N.K."/>
            <person name="Stajich J.E."/>
            <person name="Barry K."/>
            <person name="Grigoriev I.V."/>
            <person name="Crous P."/>
            <person name="Smith M.E."/>
        </authorList>
    </citation>
    <scope>NUCLEOTIDE SEQUENCE</scope>
    <source>
        <strain evidence="1">NRRL 5244</strain>
    </source>
</reference>
<evidence type="ECO:0000313" key="2">
    <source>
        <dbReference type="Proteomes" id="UP001150603"/>
    </source>
</evidence>